<feature type="repeat" description="PPR" evidence="2">
    <location>
        <begin position="118"/>
        <end position="152"/>
    </location>
</feature>
<gene>
    <name evidence="4" type="primary">PCMP-E14_5</name>
    <name evidence="4" type="ORF">g.44266</name>
</gene>
<feature type="compositionally biased region" description="Polar residues" evidence="3">
    <location>
        <begin position="1"/>
        <end position="13"/>
    </location>
</feature>
<feature type="non-terminal residue" evidence="4">
    <location>
        <position position="1"/>
    </location>
</feature>
<protein>
    <submittedName>
        <fullName evidence="4">Pentatricopeptide repeat-containing protein At5g27110</fullName>
    </submittedName>
</protein>
<dbReference type="Pfam" id="PF13041">
    <property type="entry name" value="PPR_2"/>
    <property type="match status" value="1"/>
</dbReference>
<name>A0A1D1ZC33_9ARAE</name>
<dbReference type="GO" id="GO:0009451">
    <property type="term" value="P:RNA modification"/>
    <property type="evidence" value="ECO:0007669"/>
    <property type="project" value="InterPro"/>
</dbReference>
<feature type="repeat" description="PPR" evidence="2">
    <location>
        <begin position="357"/>
        <end position="391"/>
    </location>
</feature>
<evidence type="ECO:0000256" key="3">
    <source>
        <dbReference type="SAM" id="MobiDB-lite"/>
    </source>
</evidence>
<feature type="region of interest" description="Disordered" evidence="3">
    <location>
        <begin position="1"/>
        <end position="60"/>
    </location>
</feature>
<accession>A0A1D1ZC33</accession>
<proteinExistence type="predicted"/>
<organism evidence="4">
    <name type="scientific">Anthurium amnicola</name>
    <dbReference type="NCBI Taxonomy" id="1678845"/>
    <lineage>
        <taxon>Eukaryota</taxon>
        <taxon>Viridiplantae</taxon>
        <taxon>Streptophyta</taxon>
        <taxon>Embryophyta</taxon>
        <taxon>Tracheophyta</taxon>
        <taxon>Spermatophyta</taxon>
        <taxon>Magnoliopsida</taxon>
        <taxon>Liliopsida</taxon>
        <taxon>Araceae</taxon>
        <taxon>Pothoideae</taxon>
        <taxon>Potheae</taxon>
        <taxon>Anthurium</taxon>
    </lineage>
</organism>
<feature type="compositionally biased region" description="Low complexity" evidence="3">
    <location>
        <begin position="32"/>
        <end position="43"/>
    </location>
</feature>
<dbReference type="EMBL" id="GDJX01003496">
    <property type="protein sequence ID" value="JAT64440.1"/>
    <property type="molecule type" value="Transcribed_RNA"/>
</dbReference>
<dbReference type="PANTHER" id="PTHR24015:SF1063">
    <property type="entry name" value="OS12G0156900 PROTEIN"/>
    <property type="match status" value="1"/>
</dbReference>
<evidence type="ECO:0000313" key="4">
    <source>
        <dbReference type="EMBL" id="JAT64440.1"/>
    </source>
</evidence>
<dbReference type="PANTHER" id="PTHR24015">
    <property type="entry name" value="OS07G0578800 PROTEIN-RELATED"/>
    <property type="match status" value="1"/>
</dbReference>
<dbReference type="AlphaFoldDB" id="A0A1D1ZC33"/>
<feature type="repeat" description="PPR" evidence="2">
    <location>
        <begin position="185"/>
        <end position="219"/>
    </location>
</feature>
<dbReference type="Gene3D" id="1.25.40.10">
    <property type="entry name" value="Tetratricopeptide repeat domain"/>
    <property type="match status" value="3"/>
</dbReference>
<reference evidence="4" key="1">
    <citation type="submission" date="2015-07" db="EMBL/GenBank/DDBJ databases">
        <title>Transcriptome Assembly of Anthurium amnicola.</title>
        <authorList>
            <person name="Suzuki J."/>
        </authorList>
    </citation>
    <scope>NUCLEOTIDE SEQUENCE</scope>
</reference>
<feature type="repeat" description="PPR" evidence="2">
    <location>
        <begin position="220"/>
        <end position="254"/>
    </location>
</feature>
<dbReference type="GO" id="GO:0003723">
    <property type="term" value="F:RNA binding"/>
    <property type="evidence" value="ECO:0007669"/>
    <property type="project" value="InterPro"/>
</dbReference>
<dbReference type="NCBIfam" id="TIGR00756">
    <property type="entry name" value="PPR"/>
    <property type="match status" value="3"/>
</dbReference>
<dbReference type="SUPFAM" id="SSF48452">
    <property type="entry name" value="TPR-like"/>
    <property type="match status" value="1"/>
</dbReference>
<dbReference type="InterPro" id="IPR011990">
    <property type="entry name" value="TPR-like_helical_dom_sf"/>
</dbReference>
<dbReference type="InterPro" id="IPR046960">
    <property type="entry name" value="PPR_At4g14850-like_plant"/>
</dbReference>
<dbReference type="PROSITE" id="PS51375">
    <property type="entry name" value="PPR"/>
    <property type="match status" value="4"/>
</dbReference>
<evidence type="ECO:0000256" key="2">
    <source>
        <dbReference type="PROSITE-ProRule" id="PRU00708"/>
    </source>
</evidence>
<keyword evidence="1" id="KW-0677">Repeat</keyword>
<sequence>GRSSPPWSPSSQMAAAVFASAPPTSLQKNPVAPRLPRQLPRPRAAAHSRASRAPAPGDWPFEQRMRESLAVLDLMQARSMDPDPALFSTLIQSCSDAGSLEFGRVVHHRAARCGLGGDPLVANCLVAMYAKCGHLGTARRLFDEMPHKNVVSWTTAISMYLHAGFPLDALDLYRSMKADPTVMPNAFTYTVALNCCARTGDLEMGVAIHQDVVRDRCDLDEFVVAALIDMYAKCGRVDNARKVFDGVRNPKVVACTAMVDGYNGNGKAREAMALVRRIVRSSQGTKVVRELGFPTLIRFCIMEMALRQGQEIHAAIIKFGADPGTKSATASYLVELYEKCDKMATAHWLFDRLEAKNADLWARMVIGYVRNGCHKEALRVYSEMLFSDVEPNTFVVSGALKACIALMALEEGKQIHGRAVKVARVVLEDSLIGSSLIELYSKCGEHEEACKLMRQPRKQVKVKVDGSALQVVPSII</sequence>
<evidence type="ECO:0000256" key="1">
    <source>
        <dbReference type="ARBA" id="ARBA00022737"/>
    </source>
</evidence>
<dbReference type="InterPro" id="IPR002885">
    <property type="entry name" value="PPR_rpt"/>
</dbReference>
<dbReference type="Pfam" id="PF01535">
    <property type="entry name" value="PPR"/>
    <property type="match status" value="4"/>
</dbReference>